<dbReference type="SMART" id="SM01175">
    <property type="entry name" value="DUF4206"/>
    <property type="match status" value="1"/>
</dbReference>
<feature type="compositionally biased region" description="Polar residues" evidence="9">
    <location>
        <begin position="444"/>
        <end position="461"/>
    </location>
</feature>
<dbReference type="Proteomes" id="UP001634394">
    <property type="component" value="Unassembled WGS sequence"/>
</dbReference>
<name>A0ABD3VN36_SINWO</name>
<evidence type="ECO:0000256" key="3">
    <source>
        <dbReference type="ARBA" id="ARBA00022723"/>
    </source>
</evidence>
<evidence type="ECO:0000256" key="8">
    <source>
        <dbReference type="ARBA" id="ARBA00023006"/>
    </source>
</evidence>
<dbReference type="PANTHER" id="PTHR12326:SF12">
    <property type="entry name" value="PLECKSTRIN HOMOLOGY AND RUN DOMAIN CONTAINING M1"/>
    <property type="match status" value="1"/>
</dbReference>
<dbReference type="SMART" id="SM00593">
    <property type="entry name" value="RUN"/>
    <property type="match status" value="1"/>
</dbReference>
<comment type="caution">
    <text evidence="11">The sequence shown here is derived from an EMBL/GenBank/DDBJ whole genome shotgun (WGS) entry which is preliminary data.</text>
</comment>
<evidence type="ECO:0000313" key="11">
    <source>
        <dbReference type="EMBL" id="KAL3861958.1"/>
    </source>
</evidence>
<dbReference type="Pfam" id="PF02759">
    <property type="entry name" value="RUN"/>
    <property type="match status" value="1"/>
</dbReference>
<keyword evidence="4" id="KW-0677">Repeat</keyword>
<accession>A0ABD3VN36</accession>
<keyword evidence="2" id="KW-0597">Phosphoprotein</keyword>
<reference evidence="11 12" key="1">
    <citation type="submission" date="2024-11" db="EMBL/GenBank/DDBJ databases">
        <title>Chromosome-level genome assembly of the freshwater bivalve Anodonta woodiana.</title>
        <authorList>
            <person name="Chen X."/>
        </authorList>
    </citation>
    <scope>NUCLEOTIDE SEQUENCE [LARGE SCALE GENOMIC DNA]</scope>
    <source>
        <strain evidence="11">MN2024</strain>
        <tissue evidence="11">Gills</tissue>
    </source>
</reference>
<dbReference type="InterPro" id="IPR025258">
    <property type="entry name" value="RH_dom"/>
</dbReference>
<keyword evidence="7" id="KW-0862">Zinc</keyword>
<dbReference type="CDD" id="cd17679">
    <property type="entry name" value="RUN_PLEKHM1"/>
    <property type="match status" value="1"/>
</dbReference>
<dbReference type="InterPro" id="IPR037213">
    <property type="entry name" value="Run_dom_sf"/>
</dbReference>
<keyword evidence="3" id="KW-0479">Metal-binding</keyword>
<evidence type="ECO:0000256" key="1">
    <source>
        <dbReference type="ARBA" id="ARBA00004603"/>
    </source>
</evidence>
<feature type="compositionally biased region" description="Polar residues" evidence="9">
    <location>
        <begin position="506"/>
        <end position="519"/>
    </location>
</feature>
<evidence type="ECO:0000256" key="4">
    <source>
        <dbReference type="ARBA" id="ARBA00022737"/>
    </source>
</evidence>
<keyword evidence="6" id="KW-0863">Zinc-finger</keyword>
<dbReference type="InterPro" id="IPR004012">
    <property type="entry name" value="Run_dom"/>
</dbReference>
<protein>
    <recommendedName>
        <fullName evidence="10">RUN domain-containing protein</fullName>
    </recommendedName>
</protein>
<dbReference type="GO" id="GO:0005770">
    <property type="term" value="C:late endosome"/>
    <property type="evidence" value="ECO:0007669"/>
    <property type="project" value="UniProtKB-SubCell"/>
</dbReference>
<dbReference type="InterPro" id="IPR047326">
    <property type="entry name" value="RUN_PLEKHM1"/>
</dbReference>
<feature type="compositionally biased region" description="Polar residues" evidence="9">
    <location>
        <begin position="224"/>
        <end position="237"/>
    </location>
</feature>
<comment type="subcellular location">
    <subcellularLocation>
        <location evidence="1">Late endosome</location>
    </subcellularLocation>
</comment>
<sequence>MSLFKRRGPKDNEIARENEIKRNITQELSKAVKVLQKDNVAKTDPVYSSDVANAVCNALEAVFLHGLKSSVTRKLVTYMVGQQQNDSTLSLNFWPFVSKFTHADVVGQLKHLGQITTEIGLCRAWVRMAVNDCLMESYVDAVISDKDSLQYYYNRHSYLRDLEQPEILKTYLKGLMAFEFKLSYNSSVLNSWGTTPLVLAGLITPDDCPHAVIKPAVSSTVPSSYYEEPSTNHNGSSGIVFPTGKSHSREKNSLTKNNRSLNSITDVDNPMARPAIGASSNTSYIVSQSHFTREDVEKFKTLSSCRTNSFMSTSECSSSSPISCPDLPELNVNPANYIDEPVMDKVSEMRPPSLVSNESDLLILPKTDKEDTLLFSGLNNTEKSKTESVKDSQLQFSKDGNLCRNVQDLQDTQQFDEPYASVSSDITVRNQKSENKIREPVNEKTISNGNISDKSQMSSKVGANDDKLKLDLSPPKCEPVKQAQSNDVSVNHDSRTDRLSRPRLSLPTTSLSYKVSSHHSLPDINERKKNEDDINNSVQDIMGASETEADIDNAFEDGKQDGDFAYKANDERRQSLGNSLGAYRGWSSSFETGDEDMFHNTQEPVSARSKAASFRSMLNNYTPSSVLKTASIKDVIDSLPRPNSVHSAATNSDRDKENLELFADGFEVVSAFTASISVDIPDSAMNSGLPILGQVCNEKGLDAQNYQCLGCKRPVGLIYGNPRVCSYDGGYYCFECHENEMAHIPAFIVHNWDFRKHSVSKQNLQFLKEVEDQPLLNLETINPRLYEHVQEMEEIRLLRLQLFSLKTYLFTCKQSVAEDLRKLIWPKDYLYEDVHLYSISDLLQVPTGALAASLKKIIKFATKHVYTCTLCNQKGFICELCNNPKVIYPFELEATYKAVPSVQKCVPQRM</sequence>
<dbReference type="GO" id="GO:0006914">
    <property type="term" value="P:autophagy"/>
    <property type="evidence" value="ECO:0007669"/>
    <property type="project" value="UniProtKB-KW"/>
</dbReference>
<evidence type="ECO:0000256" key="2">
    <source>
        <dbReference type="ARBA" id="ARBA00022553"/>
    </source>
</evidence>
<dbReference type="Pfam" id="PF13901">
    <property type="entry name" value="RH_dom"/>
    <property type="match status" value="1"/>
</dbReference>
<evidence type="ECO:0000256" key="6">
    <source>
        <dbReference type="ARBA" id="ARBA00022771"/>
    </source>
</evidence>
<feature type="compositionally biased region" description="Basic and acidic residues" evidence="9">
    <location>
        <begin position="520"/>
        <end position="529"/>
    </location>
</feature>
<feature type="compositionally biased region" description="Polar residues" evidence="9">
    <location>
        <begin position="254"/>
        <end position="266"/>
    </location>
</feature>
<evidence type="ECO:0000313" key="12">
    <source>
        <dbReference type="Proteomes" id="UP001634394"/>
    </source>
</evidence>
<keyword evidence="12" id="KW-1185">Reference proteome</keyword>
<evidence type="ECO:0000256" key="9">
    <source>
        <dbReference type="SAM" id="MobiDB-lite"/>
    </source>
</evidence>
<dbReference type="AlphaFoldDB" id="A0ABD3VN36"/>
<feature type="region of interest" description="Disordered" evidence="9">
    <location>
        <begin position="224"/>
        <end position="268"/>
    </location>
</feature>
<dbReference type="PROSITE" id="PS50826">
    <property type="entry name" value="RUN"/>
    <property type="match status" value="1"/>
</dbReference>
<organism evidence="11 12">
    <name type="scientific">Sinanodonta woodiana</name>
    <name type="common">Chinese pond mussel</name>
    <name type="synonym">Anodonta woodiana</name>
    <dbReference type="NCBI Taxonomy" id="1069815"/>
    <lineage>
        <taxon>Eukaryota</taxon>
        <taxon>Metazoa</taxon>
        <taxon>Spiralia</taxon>
        <taxon>Lophotrochozoa</taxon>
        <taxon>Mollusca</taxon>
        <taxon>Bivalvia</taxon>
        <taxon>Autobranchia</taxon>
        <taxon>Heteroconchia</taxon>
        <taxon>Palaeoheterodonta</taxon>
        <taxon>Unionida</taxon>
        <taxon>Unionoidea</taxon>
        <taxon>Unionidae</taxon>
        <taxon>Unioninae</taxon>
        <taxon>Sinanodonta</taxon>
    </lineage>
</organism>
<keyword evidence="8" id="KW-0072">Autophagy</keyword>
<evidence type="ECO:0000256" key="7">
    <source>
        <dbReference type="ARBA" id="ARBA00022833"/>
    </source>
</evidence>
<dbReference type="InterPro" id="IPR051366">
    <property type="entry name" value="DEF8"/>
</dbReference>
<feature type="compositionally biased region" description="Basic and acidic residues" evidence="9">
    <location>
        <begin position="490"/>
        <end position="500"/>
    </location>
</feature>
<keyword evidence="5" id="KW-0967">Endosome</keyword>
<dbReference type="Gene3D" id="1.20.58.900">
    <property type="match status" value="1"/>
</dbReference>
<dbReference type="EMBL" id="JBJQND010000011">
    <property type="protein sequence ID" value="KAL3861958.1"/>
    <property type="molecule type" value="Genomic_DNA"/>
</dbReference>
<gene>
    <name evidence="11" type="ORF">ACJMK2_007966</name>
</gene>
<feature type="compositionally biased region" description="Basic and acidic residues" evidence="9">
    <location>
        <begin position="431"/>
        <end position="442"/>
    </location>
</feature>
<dbReference type="PANTHER" id="PTHR12326">
    <property type="entry name" value="PLECKSTRIN HOMOLOGY DOMAIN CONTAINING PROTEIN"/>
    <property type="match status" value="1"/>
</dbReference>
<feature type="domain" description="RUN" evidence="10">
    <location>
        <begin position="46"/>
        <end position="187"/>
    </location>
</feature>
<dbReference type="SUPFAM" id="SSF140741">
    <property type="entry name" value="RUN domain-like"/>
    <property type="match status" value="1"/>
</dbReference>
<evidence type="ECO:0000256" key="5">
    <source>
        <dbReference type="ARBA" id="ARBA00022753"/>
    </source>
</evidence>
<evidence type="ECO:0000259" key="10">
    <source>
        <dbReference type="PROSITE" id="PS50826"/>
    </source>
</evidence>
<dbReference type="GO" id="GO:0008270">
    <property type="term" value="F:zinc ion binding"/>
    <property type="evidence" value="ECO:0007669"/>
    <property type="project" value="UniProtKB-KW"/>
</dbReference>
<proteinExistence type="predicted"/>
<feature type="region of interest" description="Disordered" evidence="9">
    <location>
        <begin position="428"/>
        <end position="529"/>
    </location>
</feature>